<evidence type="ECO:0000256" key="6">
    <source>
        <dbReference type="ARBA" id="ARBA00023034"/>
    </source>
</evidence>
<feature type="binding site" evidence="9">
    <location>
        <begin position="4"/>
        <end position="11"/>
    </location>
    <ligand>
        <name>GTP</name>
        <dbReference type="ChEBI" id="CHEBI:37565"/>
    </ligand>
</feature>
<dbReference type="Pfam" id="PF00025">
    <property type="entry name" value="Arf"/>
    <property type="match status" value="1"/>
</dbReference>
<dbReference type="SMART" id="SM00175">
    <property type="entry name" value="RAB"/>
    <property type="match status" value="1"/>
</dbReference>
<evidence type="ECO:0000256" key="11">
    <source>
        <dbReference type="RuleBase" id="RU003925"/>
    </source>
</evidence>
<dbReference type="InterPro" id="IPR006689">
    <property type="entry name" value="Small_GTPase_ARF/SAR"/>
</dbReference>
<feature type="binding site" evidence="10">
    <location>
        <position position="11"/>
    </location>
    <ligand>
        <name>Mg(2+)</name>
        <dbReference type="ChEBI" id="CHEBI:18420"/>
    </ligand>
</feature>
<keyword evidence="6" id="KW-0333">Golgi apparatus</keyword>
<keyword evidence="3 9" id="KW-0547">Nucleotide-binding</keyword>
<evidence type="ECO:0000256" key="1">
    <source>
        <dbReference type="ARBA" id="ARBA00004555"/>
    </source>
</evidence>
<dbReference type="PRINTS" id="PR00328">
    <property type="entry name" value="SAR1GTPBP"/>
</dbReference>
<dbReference type="CDD" id="cd00878">
    <property type="entry name" value="Arf_Arl"/>
    <property type="match status" value="1"/>
</dbReference>
<dbReference type="STRING" id="361077.A0A151ZJ03"/>
<organism evidence="12 13">
    <name type="scientific">Tieghemostelium lacteum</name>
    <name type="common">Slime mold</name>
    <name type="synonym">Dictyostelium lacteum</name>
    <dbReference type="NCBI Taxonomy" id="361077"/>
    <lineage>
        <taxon>Eukaryota</taxon>
        <taxon>Amoebozoa</taxon>
        <taxon>Evosea</taxon>
        <taxon>Eumycetozoa</taxon>
        <taxon>Dictyostelia</taxon>
        <taxon>Dictyosteliales</taxon>
        <taxon>Raperosteliaceae</taxon>
        <taxon>Tieghemostelium</taxon>
    </lineage>
</organism>
<dbReference type="PANTHER" id="PTHR11711">
    <property type="entry name" value="ADP RIBOSYLATION FACTOR-RELATED"/>
    <property type="match status" value="1"/>
</dbReference>
<evidence type="ECO:0000256" key="3">
    <source>
        <dbReference type="ARBA" id="ARBA00022741"/>
    </source>
</evidence>
<evidence type="ECO:0000256" key="9">
    <source>
        <dbReference type="PIRSR" id="PIRSR606689-1"/>
    </source>
</evidence>
<dbReference type="GO" id="GO:0046872">
    <property type="term" value="F:metal ion binding"/>
    <property type="evidence" value="ECO:0007669"/>
    <property type="project" value="UniProtKB-KW"/>
</dbReference>
<comment type="function">
    <text evidence="8">GTP-binding protein that may be involved in protein trafficking. May modulate vesicle budding and uncoating within the Golgi apparatus.</text>
</comment>
<gene>
    <name evidence="12" type="ORF">DLAC_04862</name>
</gene>
<evidence type="ECO:0000256" key="7">
    <source>
        <dbReference type="ARBA" id="ARBA00023134"/>
    </source>
</evidence>
<keyword evidence="10" id="KW-0479">Metal-binding</keyword>
<dbReference type="InterPro" id="IPR005225">
    <property type="entry name" value="Small_GTP-bd"/>
</dbReference>
<dbReference type="GO" id="GO:0015031">
    <property type="term" value="P:protein transport"/>
    <property type="evidence" value="ECO:0007669"/>
    <property type="project" value="UniProtKB-KW"/>
</dbReference>
<comment type="subcellular location">
    <subcellularLocation>
        <location evidence="1">Golgi apparatus</location>
    </subcellularLocation>
</comment>
<evidence type="ECO:0000256" key="4">
    <source>
        <dbReference type="ARBA" id="ARBA00022892"/>
    </source>
</evidence>
<dbReference type="OMA" id="EWISETL"/>
<dbReference type="Gene3D" id="3.40.50.300">
    <property type="entry name" value="P-loop containing nucleotide triphosphate hydrolases"/>
    <property type="match status" value="1"/>
</dbReference>
<sequence length="163" mass="18216">MLVGLDHVGKTSLLFKLKLNQNVNTIPTIGFNVETVTIAGMNLVIWDVGGGDKIRPLWKHYSQESKGIIFMVDSSDRERIKEASKDALFPCILDQDVFQNIPILVLANKQDIPNCMTLDELNDNLNLPPQNCYLHLCSVKDGTGVKEGLELLVNEINKRAQIN</sequence>
<keyword evidence="4" id="KW-0931">ER-Golgi transport</keyword>
<feature type="binding site" evidence="9">
    <location>
        <position position="50"/>
    </location>
    <ligand>
        <name>GTP</name>
        <dbReference type="ChEBI" id="CHEBI:37565"/>
    </ligand>
</feature>
<feature type="binding site" evidence="10">
    <location>
        <position position="28"/>
    </location>
    <ligand>
        <name>Mg(2+)</name>
        <dbReference type="ChEBI" id="CHEBI:18420"/>
    </ligand>
</feature>
<protein>
    <submittedName>
        <fullName evidence="12">Putative apoptosis inducing factor</fullName>
    </submittedName>
</protein>
<keyword evidence="10" id="KW-0460">Magnesium</keyword>
<evidence type="ECO:0000256" key="10">
    <source>
        <dbReference type="PIRSR" id="PIRSR606689-2"/>
    </source>
</evidence>
<dbReference type="InParanoid" id="A0A151ZJ03"/>
<keyword evidence="13" id="KW-1185">Reference proteome</keyword>
<dbReference type="FunFam" id="3.40.50.300:FF:000412">
    <property type="entry name" value="ADP-ribosylation factor 1"/>
    <property type="match status" value="1"/>
</dbReference>
<reference evidence="12 13" key="1">
    <citation type="submission" date="2015-12" db="EMBL/GenBank/DDBJ databases">
        <title>Dictyostelia acquired genes for synthesis and detection of signals that induce cell-type specialization by lateral gene transfer from prokaryotes.</title>
        <authorList>
            <person name="Gloeckner G."/>
            <person name="Schaap P."/>
        </authorList>
    </citation>
    <scope>NUCLEOTIDE SEQUENCE [LARGE SCALE GENOMIC DNA]</scope>
    <source>
        <strain evidence="12 13">TK</strain>
    </source>
</reference>
<dbReference type="GO" id="GO:0005794">
    <property type="term" value="C:Golgi apparatus"/>
    <property type="evidence" value="ECO:0007669"/>
    <property type="project" value="UniProtKB-SubCell"/>
</dbReference>
<dbReference type="NCBIfam" id="TIGR00231">
    <property type="entry name" value="small_GTP"/>
    <property type="match status" value="1"/>
</dbReference>
<dbReference type="SMART" id="SM00178">
    <property type="entry name" value="SAR"/>
    <property type="match status" value="1"/>
</dbReference>
<evidence type="ECO:0000256" key="2">
    <source>
        <dbReference type="ARBA" id="ARBA00010290"/>
    </source>
</evidence>
<dbReference type="PROSITE" id="PS51417">
    <property type="entry name" value="ARF"/>
    <property type="match status" value="1"/>
</dbReference>
<dbReference type="GO" id="GO:0005525">
    <property type="term" value="F:GTP binding"/>
    <property type="evidence" value="ECO:0007669"/>
    <property type="project" value="UniProtKB-KW"/>
</dbReference>
<dbReference type="InterPro" id="IPR027417">
    <property type="entry name" value="P-loop_NTPase"/>
</dbReference>
<dbReference type="Proteomes" id="UP000076078">
    <property type="component" value="Unassembled WGS sequence"/>
</dbReference>
<keyword evidence="7 9" id="KW-0342">GTP-binding</keyword>
<comment type="similarity">
    <text evidence="2 11">Belongs to the small GTPase superfamily. Arf family.</text>
</comment>
<accession>A0A151ZJ03</accession>
<evidence type="ECO:0000256" key="8">
    <source>
        <dbReference type="ARBA" id="ARBA00059050"/>
    </source>
</evidence>
<feature type="binding site" evidence="9">
    <location>
        <begin position="108"/>
        <end position="111"/>
    </location>
    <ligand>
        <name>GTP</name>
        <dbReference type="ChEBI" id="CHEBI:37565"/>
    </ligand>
</feature>
<comment type="caution">
    <text evidence="12">The sequence shown here is derived from an EMBL/GenBank/DDBJ whole genome shotgun (WGS) entry which is preliminary data.</text>
</comment>
<dbReference type="GO" id="GO:0030010">
    <property type="term" value="P:establishment of cell polarity"/>
    <property type="evidence" value="ECO:0007669"/>
    <property type="project" value="UniProtKB-ARBA"/>
</dbReference>
<proteinExistence type="inferred from homology"/>
<evidence type="ECO:0000256" key="5">
    <source>
        <dbReference type="ARBA" id="ARBA00022927"/>
    </source>
</evidence>
<dbReference type="SUPFAM" id="SSF52540">
    <property type="entry name" value="P-loop containing nucleoside triphosphate hydrolases"/>
    <property type="match status" value="1"/>
</dbReference>
<keyword evidence="5" id="KW-0813">Transport</keyword>
<keyword evidence="5" id="KW-0653">Protein transport</keyword>
<name>A0A151ZJ03_TIELA</name>
<dbReference type="GO" id="GO:0016192">
    <property type="term" value="P:vesicle-mediated transport"/>
    <property type="evidence" value="ECO:0007669"/>
    <property type="project" value="UniProtKB-KW"/>
</dbReference>
<dbReference type="SMART" id="SM00177">
    <property type="entry name" value="ARF"/>
    <property type="match status" value="1"/>
</dbReference>
<evidence type="ECO:0000313" key="12">
    <source>
        <dbReference type="EMBL" id="KYQ93972.1"/>
    </source>
</evidence>
<evidence type="ECO:0000313" key="13">
    <source>
        <dbReference type="Proteomes" id="UP000076078"/>
    </source>
</evidence>
<dbReference type="EMBL" id="LODT01000023">
    <property type="protein sequence ID" value="KYQ93972.1"/>
    <property type="molecule type" value="Genomic_DNA"/>
</dbReference>
<dbReference type="AlphaFoldDB" id="A0A151ZJ03"/>
<dbReference type="OrthoDB" id="2011769at2759"/>
<dbReference type="InterPro" id="IPR024156">
    <property type="entry name" value="Small_GTPase_ARF"/>
</dbReference>
<dbReference type="GO" id="GO:0003924">
    <property type="term" value="F:GTPase activity"/>
    <property type="evidence" value="ECO:0007669"/>
    <property type="project" value="InterPro"/>
</dbReference>